<dbReference type="Pfam" id="PF14399">
    <property type="entry name" value="BtrH_N"/>
    <property type="match status" value="1"/>
</dbReference>
<evidence type="ECO:0000313" key="3">
    <source>
        <dbReference type="Proteomes" id="UP000588112"/>
    </source>
</evidence>
<evidence type="ECO:0000313" key="2">
    <source>
        <dbReference type="EMBL" id="MBB5627981.1"/>
    </source>
</evidence>
<reference evidence="2 3" key="1">
    <citation type="submission" date="2020-08" db="EMBL/GenBank/DDBJ databases">
        <title>Sequencing the genomes of 1000 actinobacteria strains.</title>
        <authorList>
            <person name="Klenk H.-P."/>
        </authorList>
    </citation>
    <scope>NUCLEOTIDE SEQUENCE [LARGE SCALE GENOMIC DNA]</scope>
    <source>
        <strain evidence="2 3">DSM 45790</strain>
    </source>
</reference>
<dbReference type="InterPro" id="IPR026935">
    <property type="entry name" value="BtrH_N"/>
</dbReference>
<evidence type="ECO:0000259" key="1">
    <source>
        <dbReference type="Pfam" id="PF14399"/>
    </source>
</evidence>
<accession>A0A7W9DQX7</accession>
<keyword evidence="3" id="KW-1185">Reference proteome</keyword>
<name>A0A7W9DQX7_9ACTN</name>
<dbReference type="AlphaFoldDB" id="A0A7W9DQX7"/>
<comment type="caution">
    <text evidence="2">The sequence shown here is derived from an EMBL/GenBank/DDBJ whole genome shotgun (WGS) entry which is preliminary data.</text>
</comment>
<dbReference type="Proteomes" id="UP000588112">
    <property type="component" value="Unassembled WGS sequence"/>
</dbReference>
<dbReference type="RefSeq" id="WP_184612563.1">
    <property type="nucleotide sequence ID" value="NZ_BOOS01000015.1"/>
</dbReference>
<sequence>MTTATATTPVLWYRDLISCLQSTLATALLREGHEPLDVLGAHWEFLFKPGDVTSEEFYYPCRHPGDLGRSLAPHHGLTTRWHHPADPADPLEDLRRALTDGRWPIIAVDNFHLPFRPAYQDVHAAHLIVVYGLDEAAGKAYVSDAMPPAHAGPIPVPALLDAWTSANPKDVQDAFFSDSAIGGRYLTVSVAPDLPETDRAFVGRVLASNVAGFEAARDDSGWGGLAGVRAFVGGLVERAAGGDAGALEEAYPFGWGMQAQAALHAEFLRSCGMRWKEPVLREAGRLVEHVAHAWTGVRITAAHGRRAPVAAARDLARHGGRLVAAYEAAVAGLREAAGSGAAL</sequence>
<dbReference type="EMBL" id="JACHBR010000001">
    <property type="protein sequence ID" value="MBB5627981.1"/>
    <property type="molecule type" value="Genomic_DNA"/>
</dbReference>
<feature type="domain" description="Butirosin biosynthesis protein H N-terminal" evidence="1">
    <location>
        <begin position="18"/>
        <end position="144"/>
    </location>
</feature>
<gene>
    <name evidence="2" type="ORF">BJ981_003680</name>
</gene>
<protein>
    <recommendedName>
        <fullName evidence="1">Butirosin biosynthesis protein H N-terminal domain-containing protein</fullName>
    </recommendedName>
</protein>
<organism evidence="2 3">
    <name type="scientific">Sphaerisporangium krabiense</name>
    <dbReference type="NCBI Taxonomy" id="763782"/>
    <lineage>
        <taxon>Bacteria</taxon>
        <taxon>Bacillati</taxon>
        <taxon>Actinomycetota</taxon>
        <taxon>Actinomycetes</taxon>
        <taxon>Streptosporangiales</taxon>
        <taxon>Streptosporangiaceae</taxon>
        <taxon>Sphaerisporangium</taxon>
    </lineage>
</organism>
<proteinExistence type="predicted"/>